<protein>
    <recommendedName>
        <fullName evidence="4">ScyD/ScyE family protein</fullName>
    </recommendedName>
</protein>
<dbReference type="Proteomes" id="UP000256253">
    <property type="component" value="Unassembled WGS sequence"/>
</dbReference>
<sequence length="384" mass="38179">MPRRTPLSSTRRLRLPAAALFAAAAATATTGLPAQAAPVPGGGTAVVASGLDNPRHLTFGPDGTLYIAESGRGGAGPCAASPEGGTACLGLSGAVTSVRWHGRAVQQRRIITGLPSTADQDGSSASGPADVAVTGRGQIAVVIGLGGNPTSRAAFGPNAAKMGTVVKANINRPGKLTVVSDVAAYEAKANPDGGEVDSNPSSILRVGNRYVVADAGGNDLVSVGKKSSSTLAVFPDRIVTTPPGSGLPPQIPMEAVPTAVAIGPDGAYYVSELTGFPFPKGASTIWRVVPGRAPTAYATGLTNVTDLTWAGGKLYAVQLANDGLLAAQGLPMGSLVQVSTTGAHRVVATDLPAPYGVAVQGGSAYVTTCAVCAGGGAVLRVSLR</sequence>
<evidence type="ECO:0008006" key="4">
    <source>
        <dbReference type="Google" id="ProtNLM"/>
    </source>
</evidence>
<dbReference type="OrthoDB" id="928769at2"/>
<gene>
    <name evidence="2" type="ORF">DFJ65_1983</name>
</gene>
<dbReference type="AlphaFoldDB" id="A0A3D9UWG9"/>
<dbReference type="NCBIfam" id="NF033206">
    <property type="entry name" value="ScyE_fam"/>
    <property type="match status" value="1"/>
</dbReference>
<dbReference type="EMBL" id="QTUA01000001">
    <property type="protein sequence ID" value="REF30945.1"/>
    <property type="molecule type" value="Genomic_DNA"/>
</dbReference>
<evidence type="ECO:0000313" key="3">
    <source>
        <dbReference type="Proteomes" id="UP000256253"/>
    </source>
</evidence>
<evidence type="ECO:0000256" key="1">
    <source>
        <dbReference type="SAM" id="SignalP"/>
    </source>
</evidence>
<proteinExistence type="predicted"/>
<dbReference type="PROSITE" id="PS51318">
    <property type="entry name" value="TAT"/>
    <property type="match status" value="1"/>
</dbReference>
<feature type="chain" id="PRO_5017537929" description="ScyD/ScyE family protein" evidence="1">
    <location>
        <begin position="37"/>
        <end position="384"/>
    </location>
</feature>
<dbReference type="SUPFAM" id="SSF63829">
    <property type="entry name" value="Calcium-dependent phosphotriesterase"/>
    <property type="match status" value="1"/>
</dbReference>
<dbReference type="InterPro" id="IPR006311">
    <property type="entry name" value="TAT_signal"/>
</dbReference>
<accession>A0A3D9UWG9</accession>
<keyword evidence="3" id="KW-1185">Reference proteome</keyword>
<organism evidence="2 3">
    <name type="scientific">Calidifontibacter indicus</name>
    <dbReference type="NCBI Taxonomy" id="419650"/>
    <lineage>
        <taxon>Bacteria</taxon>
        <taxon>Bacillati</taxon>
        <taxon>Actinomycetota</taxon>
        <taxon>Actinomycetes</taxon>
        <taxon>Micrococcales</taxon>
        <taxon>Dermacoccaceae</taxon>
        <taxon>Calidifontibacter</taxon>
    </lineage>
</organism>
<dbReference type="RefSeq" id="WP_115922865.1">
    <property type="nucleotide sequence ID" value="NZ_QTUA01000001.1"/>
</dbReference>
<keyword evidence="1" id="KW-0732">Signal</keyword>
<dbReference type="InterPro" id="IPR048031">
    <property type="entry name" value="ScyD/ScyE-like"/>
</dbReference>
<feature type="signal peptide" evidence="1">
    <location>
        <begin position="1"/>
        <end position="36"/>
    </location>
</feature>
<evidence type="ECO:0000313" key="2">
    <source>
        <dbReference type="EMBL" id="REF30945.1"/>
    </source>
</evidence>
<name>A0A3D9UWG9_9MICO</name>
<comment type="caution">
    <text evidence="2">The sequence shown here is derived from an EMBL/GenBank/DDBJ whole genome shotgun (WGS) entry which is preliminary data.</text>
</comment>
<reference evidence="2 3" key="1">
    <citation type="submission" date="2018-08" db="EMBL/GenBank/DDBJ databases">
        <title>Sequencing the genomes of 1000 actinobacteria strains.</title>
        <authorList>
            <person name="Klenk H.-P."/>
        </authorList>
    </citation>
    <scope>NUCLEOTIDE SEQUENCE [LARGE SCALE GENOMIC DNA]</scope>
    <source>
        <strain evidence="2 3">DSM 22967</strain>
    </source>
</reference>